<comment type="caution">
    <text evidence="2">The sequence shown here is derived from an EMBL/GenBank/DDBJ whole genome shotgun (WGS) entry which is preliminary data.</text>
</comment>
<organism evidence="2 3">
    <name type="scientific">Colletotrichum sojae</name>
    <dbReference type="NCBI Taxonomy" id="2175907"/>
    <lineage>
        <taxon>Eukaryota</taxon>
        <taxon>Fungi</taxon>
        <taxon>Dikarya</taxon>
        <taxon>Ascomycota</taxon>
        <taxon>Pezizomycotina</taxon>
        <taxon>Sordariomycetes</taxon>
        <taxon>Hypocreomycetidae</taxon>
        <taxon>Glomerellales</taxon>
        <taxon>Glomerellaceae</taxon>
        <taxon>Colletotrichum</taxon>
        <taxon>Colletotrichum orchidearum species complex</taxon>
    </lineage>
</organism>
<feature type="region of interest" description="Disordered" evidence="1">
    <location>
        <begin position="274"/>
        <end position="294"/>
    </location>
</feature>
<evidence type="ECO:0000313" key="2">
    <source>
        <dbReference type="EMBL" id="KAF6790300.1"/>
    </source>
</evidence>
<evidence type="ECO:0000313" key="3">
    <source>
        <dbReference type="Proteomes" id="UP000652219"/>
    </source>
</evidence>
<proteinExistence type="predicted"/>
<sequence>MHGLLNVINRARPYFSSLSSYTLRYLAPNRKPEVVELATKIYIITPHMFTRGNYAPVKKPTDIRGQQRRRAGLEMEKADGIPRDAVGERWRKPPGQAHTTGQCSECEENAVNNATISIEQQAIPRLRQLKSHETGFSSVIVPPSRIERSDSRDVWCPKTSLEGQEYVFCHGDLSRSNTLRDSKSLMNRPSNCLVHDTGIIWFNSGDGAVTVPSPSYHCSPGIIRFLAHLVRTHETRFFVCGPLFSMQTRYKRSIDVSPEPRSGQIIALDNDVAGSSRADLGPLSSGSSLSDRSG</sequence>
<dbReference type="AlphaFoldDB" id="A0A8H6MJM5"/>
<gene>
    <name evidence="2" type="ORF">CSOJ01_14624</name>
</gene>
<protein>
    <recommendedName>
        <fullName evidence="4">Aminoglycoside phosphotransferase domain-containing protein</fullName>
    </recommendedName>
</protein>
<reference evidence="2 3" key="1">
    <citation type="journal article" date="2020" name="Phytopathology">
        <title>Genome Sequence Resources of Colletotrichum truncatum, C. plurivorum, C. musicola, and C. sojae: Four Species Pathogenic to Soybean (Glycine max).</title>
        <authorList>
            <person name="Rogerio F."/>
            <person name="Boufleur T.R."/>
            <person name="Ciampi-Guillardi M."/>
            <person name="Sukno S.A."/>
            <person name="Thon M.R."/>
            <person name="Massola Junior N.S."/>
            <person name="Baroncelli R."/>
        </authorList>
    </citation>
    <scope>NUCLEOTIDE SEQUENCE [LARGE SCALE GENOMIC DNA]</scope>
    <source>
        <strain evidence="2 3">LFN0009</strain>
    </source>
</reference>
<evidence type="ECO:0000256" key="1">
    <source>
        <dbReference type="SAM" id="MobiDB-lite"/>
    </source>
</evidence>
<keyword evidence="3" id="KW-1185">Reference proteome</keyword>
<evidence type="ECO:0008006" key="4">
    <source>
        <dbReference type="Google" id="ProtNLM"/>
    </source>
</evidence>
<dbReference type="EMBL" id="WIGN01000509">
    <property type="protein sequence ID" value="KAF6790300.1"/>
    <property type="molecule type" value="Genomic_DNA"/>
</dbReference>
<name>A0A8H6MJM5_9PEZI</name>
<accession>A0A8H6MJM5</accession>
<feature type="compositionally biased region" description="Low complexity" evidence="1">
    <location>
        <begin position="280"/>
        <end position="294"/>
    </location>
</feature>
<dbReference type="Proteomes" id="UP000652219">
    <property type="component" value="Unassembled WGS sequence"/>
</dbReference>